<dbReference type="EMBL" id="MLAK01001057">
    <property type="protein sequence ID" value="OHS98412.1"/>
    <property type="molecule type" value="Genomic_DNA"/>
</dbReference>
<evidence type="ECO:0000313" key="1">
    <source>
        <dbReference type="EMBL" id="OHS98412.1"/>
    </source>
</evidence>
<dbReference type="GeneID" id="94844818"/>
<dbReference type="VEuPathDB" id="TrichDB:TRFO_35187"/>
<evidence type="ECO:0008006" key="3">
    <source>
        <dbReference type="Google" id="ProtNLM"/>
    </source>
</evidence>
<reference evidence="1" key="1">
    <citation type="submission" date="2016-10" db="EMBL/GenBank/DDBJ databases">
        <authorList>
            <person name="Benchimol M."/>
            <person name="Almeida L.G."/>
            <person name="Vasconcelos A.T."/>
            <person name="Perreira-Neves A."/>
            <person name="Rosa I.A."/>
            <person name="Tasca T."/>
            <person name="Bogo M.R."/>
            <person name="de Souza W."/>
        </authorList>
    </citation>
    <scope>NUCLEOTIDE SEQUENCE [LARGE SCALE GENOMIC DNA]</scope>
    <source>
        <strain evidence="1">K</strain>
    </source>
</reference>
<gene>
    <name evidence="1" type="ORF">TRFO_35187</name>
</gene>
<evidence type="ECO:0000313" key="2">
    <source>
        <dbReference type="Proteomes" id="UP000179807"/>
    </source>
</evidence>
<dbReference type="Proteomes" id="UP000179807">
    <property type="component" value="Unassembled WGS sequence"/>
</dbReference>
<keyword evidence="2" id="KW-1185">Reference proteome</keyword>
<accession>A0A1J4JMD0</accession>
<dbReference type="RefSeq" id="XP_068351549.1">
    <property type="nucleotide sequence ID" value="XM_068510114.1"/>
</dbReference>
<comment type="caution">
    <text evidence="1">The sequence shown here is derived from an EMBL/GenBank/DDBJ whole genome shotgun (WGS) entry which is preliminary data.</text>
</comment>
<organism evidence="1 2">
    <name type="scientific">Tritrichomonas foetus</name>
    <dbReference type="NCBI Taxonomy" id="1144522"/>
    <lineage>
        <taxon>Eukaryota</taxon>
        <taxon>Metamonada</taxon>
        <taxon>Parabasalia</taxon>
        <taxon>Tritrichomonadida</taxon>
        <taxon>Tritrichomonadidae</taxon>
        <taxon>Tritrichomonas</taxon>
    </lineage>
</organism>
<sequence length="462" mass="53816">MIKEDLFRNSTKDVKNAHQIDKGLDTGDVNRFLEFSDTVPIQLLNSLYLMFNENTFLEGSSKTIELLIYHSMKICPETFNDLISGFINPENSEEQRKEDLIKLYIAIKNAPPEVELPLPQNLIDILFCYFPNPLIVLVTSELINRDYTWSYNFVQKVMEGKRSHKNPLSLFFIDLIHACFNEGLNLLNSLLTYKEYLIYLEGIFMELISNVSNVDIKSKILIFQILSKFFEGDDLFLTLLLEYEKVSELFLPIENDIELTEAILSFSNEVTKSNESQTFEFLQKSAFFNFLNEFWIYSLNNNLSDSKNSCVDVMNGKCFELSCLINERIIRTKKKEGISFLFEIGIIPSFCQMKEKFNYKSFQIFMHLLMLCVKRGNNNQILDILSLLSLVEIANYADSIEKDEAAPFLKKIATTILNYEKNGKKYFIDEETYHELLEIAKLEDKEDSKITEFLNFINPVFE</sequence>
<dbReference type="AlphaFoldDB" id="A0A1J4JMD0"/>
<proteinExistence type="predicted"/>
<protein>
    <recommendedName>
        <fullName evidence="3">SPIN90/Ldb17 leucine-rich domain-containing protein</fullName>
    </recommendedName>
</protein>
<name>A0A1J4JMD0_9EUKA</name>